<keyword evidence="3" id="KW-1185">Reference proteome</keyword>
<feature type="chain" id="PRO_5002641637" evidence="1">
    <location>
        <begin position="30"/>
        <end position="211"/>
    </location>
</feature>
<keyword evidence="1" id="KW-0732">Signal</keyword>
<dbReference type="AlphaFoldDB" id="A1ZSZ8"/>
<dbReference type="Proteomes" id="UP000004095">
    <property type="component" value="Unassembled WGS sequence"/>
</dbReference>
<dbReference type="PROSITE" id="PS51257">
    <property type="entry name" value="PROKAR_LIPOPROTEIN"/>
    <property type="match status" value="1"/>
</dbReference>
<accession>A1ZSZ8</accession>
<sequence length="211" mass="24445">MKKQKGENKMKVKLPLLILALTACTQLHAQTTIYVSKNFEKSGVIEYIHVALTHVSYWSSTNKKYIDLKTKVSPPVGLDTVQFPGSNAVYRIKETRQGLWLSHPNGKKQFFDLLPTTYISKDFEHKGVVEFLEVTGNSTVYKYYTSKNPHRKIQLQTVARDGKKFRFQVKFPGQKATYWLSYTATCDSDILCLHPDGRKQLFKYYYWVEGE</sequence>
<evidence type="ECO:0000256" key="1">
    <source>
        <dbReference type="SAM" id="SignalP"/>
    </source>
</evidence>
<proteinExistence type="predicted"/>
<reference evidence="2" key="1">
    <citation type="submission" date="2007-01" db="EMBL/GenBank/DDBJ databases">
        <authorList>
            <person name="Haygood M."/>
            <person name="Podell S."/>
            <person name="Anderson C."/>
            <person name="Hopkinson B."/>
            <person name="Roe K."/>
            <person name="Barbeau K."/>
            <person name="Gaasterland T."/>
            <person name="Ferriera S."/>
            <person name="Johnson J."/>
            <person name="Kravitz S."/>
            <person name="Beeson K."/>
            <person name="Sutton G."/>
            <person name="Rogers Y.-H."/>
            <person name="Friedman R."/>
            <person name="Frazier M."/>
            <person name="Venter J.C."/>
        </authorList>
    </citation>
    <scope>NUCLEOTIDE SEQUENCE [LARGE SCALE GENOMIC DNA]</scope>
    <source>
        <strain evidence="2">ATCC 23134</strain>
    </source>
</reference>
<dbReference type="EMBL" id="AAWS01000033">
    <property type="protein sequence ID" value="EAY26562.1"/>
    <property type="molecule type" value="Genomic_DNA"/>
</dbReference>
<keyword evidence="2" id="KW-0449">Lipoprotein</keyword>
<name>A1ZSZ8_MICM2</name>
<comment type="caution">
    <text evidence="2">The sequence shown here is derived from an EMBL/GenBank/DDBJ whole genome shotgun (WGS) entry which is preliminary data.</text>
</comment>
<organism evidence="2 3">
    <name type="scientific">Microscilla marina ATCC 23134</name>
    <dbReference type="NCBI Taxonomy" id="313606"/>
    <lineage>
        <taxon>Bacteria</taxon>
        <taxon>Pseudomonadati</taxon>
        <taxon>Bacteroidota</taxon>
        <taxon>Cytophagia</taxon>
        <taxon>Cytophagales</taxon>
        <taxon>Microscillaceae</taxon>
        <taxon>Microscilla</taxon>
    </lineage>
</organism>
<evidence type="ECO:0000313" key="3">
    <source>
        <dbReference type="Proteomes" id="UP000004095"/>
    </source>
</evidence>
<gene>
    <name evidence="2" type="ORF">M23134_01732</name>
</gene>
<feature type="signal peptide" evidence="1">
    <location>
        <begin position="1"/>
        <end position="29"/>
    </location>
</feature>
<protein>
    <submittedName>
        <fullName evidence="2">Lipoprotein, putative</fullName>
    </submittedName>
</protein>
<evidence type="ECO:0000313" key="2">
    <source>
        <dbReference type="EMBL" id="EAY26562.1"/>
    </source>
</evidence>